<keyword evidence="1" id="KW-0812">Transmembrane</keyword>
<feature type="transmembrane region" description="Helical" evidence="1">
    <location>
        <begin position="87"/>
        <end position="110"/>
    </location>
</feature>
<evidence type="ECO:0000256" key="1">
    <source>
        <dbReference type="SAM" id="Phobius"/>
    </source>
</evidence>
<dbReference type="GeneID" id="83619195"/>
<evidence type="ECO:0000313" key="2">
    <source>
        <dbReference type="EMBL" id="UYF94614.1"/>
    </source>
</evidence>
<dbReference type="Proteomes" id="UP001163947">
    <property type="component" value="Chromosome"/>
</dbReference>
<feature type="transmembrane region" description="Helical" evidence="1">
    <location>
        <begin position="12"/>
        <end position="37"/>
    </location>
</feature>
<accession>A0AA46PI10</accession>
<name>A0AA46PI10_9NOCA</name>
<keyword evidence="1" id="KW-1133">Transmembrane helix</keyword>
<organism evidence="2 3">
    <name type="scientific">Rhodococcus aetherivorans</name>
    <dbReference type="NCBI Taxonomy" id="191292"/>
    <lineage>
        <taxon>Bacteria</taxon>
        <taxon>Bacillati</taxon>
        <taxon>Actinomycetota</taxon>
        <taxon>Actinomycetes</taxon>
        <taxon>Mycobacteriales</taxon>
        <taxon>Nocardiaceae</taxon>
        <taxon>Rhodococcus</taxon>
    </lineage>
</organism>
<dbReference type="RefSeq" id="WP_263508638.1">
    <property type="nucleotide sequence ID" value="NZ_CP101842.1"/>
</dbReference>
<reference evidence="2" key="1">
    <citation type="submission" date="2022-09" db="EMBL/GenBank/DDBJ databases">
        <title>The genome sequence of Rhodococcus aetherivorans N1.</title>
        <authorList>
            <person name="Jiang W."/>
        </authorList>
    </citation>
    <scope>NUCLEOTIDE SEQUENCE</scope>
    <source>
        <strain evidence="2">N1</strain>
    </source>
</reference>
<sequence length="223" mass="23216">MAKRPGQRWRQATVWLHVVTSVGWMGQALALLVLLTLSRTAVDPAVRVAGTTMAQHLDGTLLAPLANTSAFTGFLLAAATPWGFLRYWWVAIKFVLTVVQVNLGIFLLSAGLNGSVAAVRDGTSGPAGPMIAGTALMISALAFQAWLSVAKPWGRTPWSAGKAKLPAAPPWVFAMATGAVAADLAVATLLGHPLPAFAALALVVASTTRARAIREASPQPAYG</sequence>
<dbReference type="EMBL" id="CP106982">
    <property type="protein sequence ID" value="UYF94614.1"/>
    <property type="molecule type" value="Genomic_DNA"/>
</dbReference>
<evidence type="ECO:0000313" key="3">
    <source>
        <dbReference type="Proteomes" id="UP001163947"/>
    </source>
</evidence>
<dbReference type="AlphaFoldDB" id="A0AA46PI10"/>
<feature type="transmembrane region" description="Helical" evidence="1">
    <location>
        <begin position="130"/>
        <end position="150"/>
    </location>
</feature>
<gene>
    <name evidence="2" type="ORF">OCS65_02215</name>
</gene>
<protein>
    <submittedName>
        <fullName evidence="2">Uncharacterized protein</fullName>
    </submittedName>
</protein>
<feature type="transmembrane region" description="Helical" evidence="1">
    <location>
        <begin position="61"/>
        <end position="80"/>
    </location>
</feature>
<proteinExistence type="predicted"/>
<keyword evidence="1" id="KW-0472">Membrane</keyword>
<feature type="transmembrane region" description="Helical" evidence="1">
    <location>
        <begin position="171"/>
        <end position="190"/>
    </location>
</feature>